<reference evidence="3" key="1">
    <citation type="submission" date="2019-09" db="EMBL/GenBank/DDBJ databases">
        <title>Draft genome information of white flower Hibiscus syriacus.</title>
        <authorList>
            <person name="Kim Y.-M."/>
        </authorList>
    </citation>
    <scope>NUCLEOTIDE SEQUENCE [LARGE SCALE GENOMIC DNA]</scope>
    <source>
        <strain evidence="3">YM2019G1</strain>
    </source>
</reference>
<comment type="caution">
    <text evidence="3">The sequence shown here is derived from an EMBL/GenBank/DDBJ whole genome shotgun (WGS) entry which is preliminary data.</text>
</comment>
<proteinExistence type="predicted"/>
<dbReference type="InterPro" id="IPR040217">
    <property type="entry name" value="ACR1-12"/>
</dbReference>
<evidence type="ECO:0000313" key="4">
    <source>
        <dbReference type="Proteomes" id="UP000436088"/>
    </source>
</evidence>
<accession>A0A6A3BIK0</accession>
<gene>
    <name evidence="3" type="ORF">F3Y22_tig00110160pilonHSYRG00339</name>
</gene>
<keyword evidence="1 2" id="KW-0677">Repeat</keyword>
<comment type="function">
    <text evidence="2">Binds amino acids.</text>
</comment>
<keyword evidence="4" id="KW-1185">Reference proteome</keyword>
<protein>
    <recommendedName>
        <fullName evidence="2">ACT domain-containing protein ACR</fullName>
    </recommendedName>
    <alternativeName>
        <fullName evidence="2">Protein ACT DOMAIN REPEATS</fullName>
    </alternativeName>
</protein>
<dbReference type="GO" id="GO:0016597">
    <property type="term" value="F:amino acid binding"/>
    <property type="evidence" value="ECO:0007669"/>
    <property type="project" value="UniProtKB-UniRule"/>
</dbReference>
<evidence type="ECO:0000256" key="2">
    <source>
        <dbReference type="RuleBase" id="RU369043"/>
    </source>
</evidence>
<organism evidence="3 4">
    <name type="scientific">Hibiscus syriacus</name>
    <name type="common">Rose of Sharon</name>
    <dbReference type="NCBI Taxonomy" id="106335"/>
    <lineage>
        <taxon>Eukaryota</taxon>
        <taxon>Viridiplantae</taxon>
        <taxon>Streptophyta</taxon>
        <taxon>Embryophyta</taxon>
        <taxon>Tracheophyta</taxon>
        <taxon>Spermatophyta</taxon>
        <taxon>Magnoliopsida</taxon>
        <taxon>eudicotyledons</taxon>
        <taxon>Gunneridae</taxon>
        <taxon>Pentapetalae</taxon>
        <taxon>rosids</taxon>
        <taxon>malvids</taxon>
        <taxon>Malvales</taxon>
        <taxon>Malvaceae</taxon>
        <taxon>Malvoideae</taxon>
        <taxon>Hibiscus</taxon>
    </lineage>
</organism>
<name>A0A6A3BIK0_HIBSY</name>
<evidence type="ECO:0000313" key="3">
    <source>
        <dbReference type="EMBL" id="KAE8715751.1"/>
    </source>
</evidence>
<dbReference type="AlphaFoldDB" id="A0A6A3BIK0"/>
<dbReference type="PANTHER" id="PTHR31096:SF7">
    <property type="entry name" value="ACT DOMAIN-CONTAINING PROTEIN ACR1"/>
    <property type="match status" value="1"/>
</dbReference>
<dbReference type="PANTHER" id="PTHR31096">
    <property type="entry name" value="ACT DOMAIN-CONTAINING PROTEIN ACR4-RELATED"/>
    <property type="match status" value="1"/>
</dbReference>
<dbReference type="Proteomes" id="UP000436088">
    <property type="component" value="Unassembled WGS sequence"/>
</dbReference>
<dbReference type="EMBL" id="VEPZ02000857">
    <property type="protein sequence ID" value="KAE8715751.1"/>
    <property type="molecule type" value="Genomic_DNA"/>
</dbReference>
<sequence length="288" mass="32574">MEIVYQPFYTDPEFQSLIERIHPPSANKHGFAGDGSSLTDLDLVISKSYISSDGGWLMDGQSIFPPYHYTSRNKVTDENLIVYIQQALSDTRRRGGGFRRNYKRASNKRDLRSFIRIEMPCYLLPLHGLIIPSSMHNPYRRWPQGRADHGSETTGSSTRKVESVVDAHHESGEQTTSGVKAAMEAADGGMGVPDSCDDRGLQRKRFDTQSEREELARCLIAATERRVSDVSVIKQANFCFLLLVLEILYVTRVFRENGLTITRAEIGTQGRERPDLSTLRMLRGMKQI</sequence>
<evidence type="ECO:0000256" key="1">
    <source>
        <dbReference type="ARBA" id="ARBA00022737"/>
    </source>
</evidence>